<protein>
    <submittedName>
        <fullName evidence="9">MFS transporter</fullName>
    </submittedName>
</protein>
<keyword evidence="2" id="KW-0813">Transport</keyword>
<feature type="transmembrane region" description="Helical" evidence="7">
    <location>
        <begin position="347"/>
        <end position="365"/>
    </location>
</feature>
<keyword evidence="3 7" id="KW-0812">Transmembrane</keyword>
<keyword evidence="10" id="KW-1185">Reference proteome</keyword>
<feature type="transmembrane region" description="Helical" evidence="7">
    <location>
        <begin position="432"/>
        <end position="451"/>
    </location>
</feature>
<dbReference type="PANTHER" id="PTHR23506">
    <property type="entry name" value="GH10249P"/>
    <property type="match status" value="1"/>
</dbReference>
<evidence type="ECO:0000256" key="7">
    <source>
        <dbReference type="SAM" id="Phobius"/>
    </source>
</evidence>
<dbReference type="SUPFAM" id="SSF103473">
    <property type="entry name" value="MFS general substrate transporter"/>
    <property type="match status" value="1"/>
</dbReference>
<dbReference type="STRING" id="1619308.B5808_16215"/>
<feature type="transmembrane region" description="Helical" evidence="7">
    <location>
        <begin position="171"/>
        <end position="193"/>
    </location>
</feature>
<proteinExistence type="predicted"/>
<dbReference type="InterPro" id="IPR020846">
    <property type="entry name" value="MFS_dom"/>
</dbReference>
<accession>A0A1X9LN14</accession>
<evidence type="ECO:0000313" key="10">
    <source>
        <dbReference type="Proteomes" id="UP000192775"/>
    </source>
</evidence>
<feature type="domain" description="Major facilitator superfamily (MFS) profile" evidence="8">
    <location>
        <begin position="80"/>
        <end position="458"/>
    </location>
</feature>
<dbReference type="Gene3D" id="1.20.1250.20">
    <property type="entry name" value="MFS general substrate transporter like domains"/>
    <property type="match status" value="1"/>
</dbReference>
<dbReference type="PROSITE" id="PS50850">
    <property type="entry name" value="MFS"/>
    <property type="match status" value="1"/>
</dbReference>
<feature type="compositionally biased region" description="Basic residues" evidence="6">
    <location>
        <begin position="1"/>
        <end position="13"/>
    </location>
</feature>
<gene>
    <name evidence="9" type="ORF">B5808_16215</name>
</gene>
<feature type="transmembrane region" description="Helical" evidence="7">
    <location>
        <begin position="235"/>
        <end position="253"/>
    </location>
</feature>
<keyword evidence="4 7" id="KW-1133">Transmembrane helix</keyword>
<comment type="subcellular location">
    <subcellularLocation>
        <location evidence="1">Cell membrane</location>
        <topology evidence="1">Multi-pass membrane protein</topology>
    </subcellularLocation>
</comment>
<dbReference type="PRINTS" id="PR01035">
    <property type="entry name" value="TCRTETA"/>
</dbReference>
<keyword evidence="5 7" id="KW-0472">Membrane</keyword>
<reference evidence="9 10" key="1">
    <citation type="submission" date="2017-04" db="EMBL/GenBank/DDBJ databases">
        <authorList>
            <person name="Afonso C.L."/>
            <person name="Miller P.J."/>
            <person name="Scott M.A."/>
            <person name="Spackman E."/>
            <person name="Goraichik I."/>
            <person name="Dimitrov K.M."/>
            <person name="Suarez D.L."/>
            <person name="Swayne D.E."/>
        </authorList>
    </citation>
    <scope>NUCLEOTIDE SEQUENCE [LARGE SCALE GENOMIC DNA]</scope>
    <source>
        <strain evidence="10">XA(T)</strain>
    </source>
</reference>
<feature type="region of interest" description="Disordered" evidence="6">
    <location>
        <begin position="1"/>
        <end position="24"/>
    </location>
</feature>
<feature type="transmembrane region" description="Helical" evidence="7">
    <location>
        <begin position="112"/>
        <end position="133"/>
    </location>
</feature>
<evidence type="ECO:0000256" key="3">
    <source>
        <dbReference type="ARBA" id="ARBA00022692"/>
    </source>
</evidence>
<dbReference type="CDD" id="cd17325">
    <property type="entry name" value="MFS_MdtG_SLC18_like"/>
    <property type="match status" value="1"/>
</dbReference>
<dbReference type="GO" id="GO:0022857">
    <property type="term" value="F:transmembrane transporter activity"/>
    <property type="evidence" value="ECO:0007669"/>
    <property type="project" value="InterPro"/>
</dbReference>
<dbReference type="PANTHER" id="PTHR23506:SF23">
    <property type="entry name" value="GH10249P"/>
    <property type="match status" value="1"/>
</dbReference>
<feature type="transmembrane region" description="Helical" evidence="7">
    <location>
        <begin position="145"/>
        <end position="165"/>
    </location>
</feature>
<evidence type="ECO:0000256" key="6">
    <source>
        <dbReference type="SAM" id="MobiDB-lite"/>
    </source>
</evidence>
<evidence type="ECO:0000256" key="4">
    <source>
        <dbReference type="ARBA" id="ARBA00022989"/>
    </source>
</evidence>
<feature type="transmembrane region" description="Helical" evidence="7">
    <location>
        <begin position="205"/>
        <end position="229"/>
    </location>
</feature>
<dbReference type="GO" id="GO:0005886">
    <property type="term" value="C:plasma membrane"/>
    <property type="evidence" value="ECO:0007669"/>
    <property type="project" value="UniProtKB-SubCell"/>
</dbReference>
<dbReference type="EMBL" id="CP020715">
    <property type="protein sequence ID" value="ARJ06594.1"/>
    <property type="molecule type" value="Genomic_DNA"/>
</dbReference>
<organism evidence="9 10">
    <name type="scientific">Cnuibacter physcomitrellae</name>
    <dbReference type="NCBI Taxonomy" id="1619308"/>
    <lineage>
        <taxon>Bacteria</taxon>
        <taxon>Bacillati</taxon>
        <taxon>Actinomycetota</taxon>
        <taxon>Actinomycetes</taxon>
        <taxon>Micrococcales</taxon>
        <taxon>Microbacteriaceae</taxon>
        <taxon>Cnuibacter</taxon>
    </lineage>
</organism>
<dbReference type="AlphaFoldDB" id="A0A1X9LN14"/>
<name>A0A1X9LN14_9MICO</name>
<dbReference type="InterPro" id="IPR001958">
    <property type="entry name" value="Tet-R_TetA/multi-R_MdtG-like"/>
</dbReference>
<evidence type="ECO:0000259" key="8">
    <source>
        <dbReference type="PROSITE" id="PS50850"/>
    </source>
</evidence>
<evidence type="ECO:0000313" key="9">
    <source>
        <dbReference type="EMBL" id="ARJ06594.1"/>
    </source>
</evidence>
<dbReference type="Gene3D" id="1.20.1720.10">
    <property type="entry name" value="Multidrug resistance protein D"/>
    <property type="match status" value="1"/>
</dbReference>
<dbReference type="Proteomes" id="UP000192775">
    <property type="component" value="Chromosome"/>
</dbReference>
<evidence type="ECO:0000256" key="5">
    <source>
        <dbReference type="ARBA" id="ARBA00023136"/>
    </source>
</evidence>
<dbReference type="KEGG" id="cphy:B5808_16215"/>
<feature type="transmembrane region" description="Helical" evidence="7">
    <location>
        <begin position="315"/>
        <end position="335"/>
    </location>
</feature>
<evidence type="ECO:0000256" key="1">
    <source>
        <dbReference type="ARBA" id="ARBA00004651"/>
    </source>
</evidence>
<dbReference type="InterPro" id="IPR036259">
    <property type="entry name" value="MFS_trans_sf"/>
</dbReference>
<sequence length="463" mass="47263">MASRPRCPRRRSPGRGVSGGGVPPRYLRSRCLRPRSPGAVSPAAGRVSRVSDGGRWSRVAPWVPFVGGRSSGPRERLPRDVYVLGAVAFFVMVGFGVVVPVLPVFVRSFGVGYLEVGAVVSAFAVMRLVANPFVGKVVDLLGERVTLAVGIGIVALSSALVGLAQDYPQVLILRGAGGIGSAMFSVSAMTLLLSAAPSHLRGRSVGFYQGGFLVGGMAGPAVGGLLAGISLTAPFFFYAGTLVIAGGIGLALLKRHDRAEVTASAPPPRPLRQVFADARYQAACLANFAQGWASMGVRSALVPVLVVEVLRRDPAWTGIAFAIAAVVQALALVPAGRFVDTVGRRPAIVSSFAVGAVVMLLIPLVPNVGVLILLLCVYGAAAAFEGTAPAAAVGDAAGGRGGQPVAIFQAFGDAGAIAGPLLAGLLADTFSYEAAFASAFVLMALAAVFALRMPRGRAAAPAA</sequence>
<evidence type="ECO:0000256" key="2">
    <source>
        <dbReference type="ARBA" id="ARBA00022448"/>
    </source>
</evidence>
<dbReference type="InterPro" id="IPR050930">
    <property type="entry name" value="MFS_Vesicular_Transporter"/>
</dbReference>
<dbReference type="InterPro" id="IPR011701">
    <property type="entry name" value="MFS"/>
</dbReference>
<feature type="transmembrane region" description="Helical" evidence="7">
    <location>
        <begin position="81"/>
        <end position="106"/>
    </location>
</feature>
<dbReference type="Pfam" id="PF07690">
    <property type="entry name" value="MFS_1"/>
    <property type="match status" value="1"/>
</dbReference>